<dbReference type="Gene3D" id="2.60.40.1120">
    <property type="entry name" value="Carboxypeptidase-like, regulatory domain"/>
    <property type="match status" value="1"/>
</dbReference>
<dbReference type="SUPFAM" id="SSF49265">
    <property type="entry name" value="Fibronectin type III"/>
    <property type="match status" value="1"/>
</dbReference>
<dbReference type="InterPro" id="IPR011042">
    <property type="entry name" value="6-blade_b-propeller_TolB-like"/>
</dbReference>
<evidence type="ECO:0008006" key="4">
    <source>
        <dbReference type="Google" id="ProtNLM"/>
    </source>
</evidence>
<evidence type="ECO:0000256" key="1">
    <source>
        <dbReference type="ARBA" id="ARBA00009820"/>
    </source>
</evidence>
<dbReference type="AlphaFoldDB" id="A0A418MHI5"/>
<dbReference type="OrthoDB" id="9815657at2"/>
<sequence length="502" mass="55558">MRYLIVVLGILANLVLLWGCEEDTFVEPRQVGSVRGQVLLNTDRQPVRDALVRLSPAGRITETDSTGNFRFDSVLAGKYTIQVTKEGFRSEVVTVESDQSLIAVVTVLLVNDRAQNRPPTAASQPSPAPGATQVPIRPILRWKATDPNRDTLTYDVLLFREGSTTPTRSYTGVRQDTLVVDNLAYNATYYWQVIVKDGVNTVNSDVWSFRTIPFPDFAYVFARRIDGRYQIFTANTDRDAIQLTSVGSNWRPIVSPNREQIAFISNAETDLHLYIMNRDGSGLRRVTNVPVAGLSATDLSFCWSPDGTQLLYPSNDKLYAVRTDGTGLRLVGQAAPGQTFAGCDWTGVGNRIIARITNGNLYNNNLLLFSPDGGQPDLVFSRPNSRVSNPVFSVDGRQVLFSYDVSDFSNEQGRQLDARLTLLTLATGELVDLSTLRVNNQNVNVKPTGTNDLDPRFSPNGSRVIFTNTDNTGTGQRNVFVLDITGGNRTQALSQAEMPYWR</sequence>
<organism evidence="2 3">
    <name type="scientific">Fibrisoma montanum</name>
    <dbReference type="NCBI Taxonomy" id="2305895"/>
    <lineage>
        <taxon>Bacteria</taxon>
        <taxon>Pseudomonadati</taxon>
        <taxon>Bacteroidota</taxon>
        <taxon>Cytophagia</taxon>
        <taxon>Cytophagales</taxon>
        <taxon>Spirosomataceae</taxon>
        <taxon>Fibrisoma</taxon>
    </lineage>
</organism>
<name>A0A418MHI5_9BACT</name>
<dbReference type="SUPFAM" id="SSF69304">
    <property type="entry name" value="Tricorn protease N-terminal domain"/>
    <property type="match status" value="2"/>
</dbReference>
<dbReference type="InterPro" id="IPR013783">
    <property type="entry name" value="Ig-like_fold"/>
</dbReference>
<comment type="caution">
    <text evidence="2">The sequence shown here is derived from an EMBL/GenBank/DDBJ whole genome shotgun (WGS) entry which is preliminary data.</text>
</comment>
<dbReference type="InterPro" id="IPR011659">
    <property type="entry name" value="WD40"/>
</dbReference>
<proteinExistence type="inferred from homology"/>
<dbReference type="SUPFAM" id="SSF49452">
    <property type="entry name" value="Starch-binding domain-like"/>
    <property type="match status" value="1"/>
</dbReference>
<dbReference type="EMBL" id="QXED01000001">
    <property type="protein sequence ID" value="RIV26896.1"/>
    <property type="molecule type" value="Genomic_DNA"/>
</dbReference>
<dbReference type="Proteomes" id="UP000283523">
    <property type="component" value="Unassembled WGS sequence"/>
</dbReference>
<dbReference type="PANTHER" id="PTHR36842">
    <property type="entry name" value="PROTEIN TOLB HOMOLOG"/>
    <property type="match status" value="1"/>
</dbReference>
<dbReference type="Gene3D" id="2.120.10.30">
    <property type="entry name" value="TolB, C-terminal domain"/>
    <property type="match status" value="2"/>
</dbReference>
<comment type="similarity">
    <text evidence="1">Belongs to the TolB family.</text>
</comment>
<reference evidence="2 3" key="1">
    <citation type="submission" date="2018-08" db="EMBL/GenBank/DDBJ databases">
        <title>Fibrisoma montanum sp. nov., isolated from Danxia mountain soil.</title>
        <authorList>
            <person name="Huang Y."/>
        </authorList>
    </citation>
    <scope>NUCLEOTIDE SEQUENCE [LARGE SCALE GENOMIC DNA]</scope>
    <source>
        <strain evidence="2 3">HYT19</strain>
    </source>
</reference>
<protein>
    <recommendedName>
        <fullName evidence="4">Fibronectin type-III domain-containing protein</fullName>
    </recommendedName>
</protein>
<gene>
    <name evidence="2" type="ORF">DYU11_00820</name>
</gene>
<accession>A0A418MHI5</accession>
<dbReference type="Pfam" id="PF07676">
    <property type="entry name" value="PD40"/>
    <property type="match status" value="1"/>
</dbReference>
<dbReference type="Pfam" id="PF13620">
    <property type="entry name" value="CarboxypepD_reg"/>
    <property type="match status" value="1"/>
</dbReference>
<dbReference type="RefSeq" id="WP_119665752.1">
    <property type="nucleotide sequence ID" value="NZ_QXED01000001.1"/>
</dbReference>
<evidence type="ECO:0000313" key="3">
    <source>
        <dbReference type="Proteomes" id="UP000283523"/>
    </source>
</evidence>
<evidence type="ECO:0000313" key="2">
    <source>
        <dbReference type="EMBL" id="RIV26896.1"/>
    </source>
</evidence>
<dbReference type="Gene3D" id="2.60.40.10">
    <property type="entry name" value="Immunoglobulins"/>
    <property type="match status" value="1"/>
</dbReference>
<dbReference type="InterPro" id="IPR036116">
    <property type="entry name" value="FN3_sf"/>
</dbReference>
<dbReference type="PANTHER" id="PTHR36842:SF1">
    <property type="entry name" value="PROTEIN TOLB"/>
    <property type="match status" value="1"/>
</dbReference>
<dbReference type="InterPro" id="IPR013784">
    <property type="entry name" value="Carb-bd-like_fold"/>
</dbReference>
<dbReference type="GO" id="GO:0030246">
    <property type="term" value="F:carbohydrate binding"/>
    <property type="evidence" value="ECO:0007669"/>
    <property type="project" value="InterPro"/>
</dbReference>
<keyword evidence="3" id="KW-1185">Reference proteome</keyword>